<evidence type="ECO:0000256" key="1">
    <source>
        <dbReference type="SAM" id="MobiDB-lite"/>
    </source>
</evidence>
<organism evidence="3 4">
    <name type="scientific">Euroglyphus maynei</name>
    <name type="common">Mayne's house dust mite</name>
    <dbReference type="NCBI Taxonomy" id="6958"/>
    <lineage>
        <taxon>Eukaryota</taxon>
        <taxon>Metazoa</taxon>
        <taxon>Ecdysozoa</taxon>
        <taxon>Arthropoda</taxon>
        <taxon>Chelicerata</taxon>
        <taxon>Arachnida</taxon>
        <taxon>Acari</taxon>
        <taxon>Acariformes</taxon>
        <taxon>Sarcoptiformes</taxon>
        <taxon>Astigmata</taxon>
        <taxon>Psoroptidia</taxon>
        <taxon>Analgoidea</taxon>
        <taxon>Pyroglyphidae</taxon>
        <taxon>Pyroglyphinae</taxon>
        <taxon>Euroglyphus</taxon>
    </lineage>
</organism>
<evidence type="ECO:0000313" key="3">
    <source>
        <dbReference type="EMBL" id="OTF77723.1"/>
    </source>
</evidence>
<sequence>MSKLPPALAQRLAKRGLLLNKNDDQKQPSSSTSSSTTIEHEEEVIAEDYDETPAKQEFIQLKTIDTVIGCPNKYNIYHNCTSFCARKYSNVRMEPNKRICKIFAKLLKKYPLKDSVWEKVYEPGLQTFYFWNTETDQVSWLPPNHPDAKISISAEKLRQLVRDDQNENSDEKD</sequence>
<feature type="domain" description="WW" evidence="2">
    <location>
        <begin position="117"/>
        <end position="145"/>
    </location>
</feature>
<keyword evidence="4" id="KW-1185">Reference proteome</keyword>
<gene>
    <name evidence="3" type="ORF">BLA29_007438</name>
</gene>
<evidence type="ECO:0000313" key="4">
    <source>
        <dbReference type="Proteomes" id="UP000194236"/>
    </source>
</evidence>
<name>A0A1Y3BCZ1_EURMA</name>
<feature type="non-terminal residue" evidence="3">
    <location>
        <position position="173"/>
    </location>
</feature>
<feature type="region of interest" description="Disordered" evidence="1">
    <location>
        <begin position="18"/>
        <end position="40"/>
    </location>
</feature>
<accession>A0A1Y3BCZ1</accession>
<dbReference type="OrthoDB" id="42462at2759"/>
<protein>
    <recommendedName>
        <fullName evidence="2">WW domain-containing protein</fullName>
    </recommendedName>
</protein>
<dbReference type="Proteomes" id="UP000194236">
    <property type="component" value="Unassembled WGS sequence"/>
</dbReference>
<dbReference type="AlphaFoldDB" id="A0A1Y3BCZ1"/>
<dbReference type="InterPro" id="IPR001202">
    <property type="entry name" value="WW_dom"/>
</dbReference>
<dbReference type="EMBL" id="MUJZ01031241">
    <property type="protein sequence ID" value="OTF77723.1"/>
    <property type="molecule type" value="Genomic_DNA"/>
</dbReference>
<evidence type="ECO:0000259" key="2">
    <source>
        <dbReference type="PROSITE" id="PS50020"/>
    </source>
</evidence>
<dbReference type="PROSITE" id="PS50020">
    <property type="entry name" value="WW_DOMAIN_2"/>
    <property type="match status" value="1"/>
</dbReference>
<proteinExistence type="predicted"/>
<dbReference type="SUPFAM" id="SSF51045">
    <property type="entry name" value="WW domain"/>
    <property type="match status" value="1"/>
</dbReference>
<reference evidence="3 4" key="1">
    <citation type="submission" date="2017-03" db="EMBL/GenBank/DDBJ databases">
        <title>Genome Survey of Euroglyphus maynei.</title>
        <authorList>
            <person name="Arlian L.G."/>
            <person name="Morgan M.S."/>
            <person name="Rider S.D."/>
        </authorList>
    </citation>
    <scope>NUCLEOTIDE SEQUENCE [LARGE SCALE GENOMIC DNA]</scope>
    <source>
        <strain evidence="3">Arlian Lab</strain>
        <tissue evidence="3">Whole body</tissue>
    </source>
</reference>
<comment type="caution">
    <text evidence="3">The sequence shown here is derived from an EMBL/GenBank/DDBJ whole genome shotgun (WGS) entry which is preliminary data.</text>
</comment>
<dbReference type="InterPro" id="IPR036020">
    <property type="entry name" value="WW_dom_sf"/>
</dbReference>